<dbReference type="InterPro" id="IPR013083">
    <property type="entry name" value="Znf_RING/FYVE/PHD"/>
</dbReference>
<evidence type="ECO:0000256" key="5">
    <source>
        <dbReference type="SAM" id="Coils"/>
    </source>
</evidence>
<dbReference type="InterPro" id="IPR047153">
    <property type="entry name" value="TRIM45/56/19-like"/>
</dbReference>
<comment type="caution">
    <text evidence="9">The sequence shown here is derived from an EMBL/GenBank/DDBJ whole genome shotgun (WGS) entry which is preliminary data.</text>
</comment>
<dbReference type="InterPro" id="IPR000315">
    <property type="entry name" value="Znf_B-box"/>
</dbReference>
<dbReference type="SUPFAM" id="SSF57850">
    <property type="entry name" value="RING/U-box"/>
    <property type="match status" value="1"/>
</dbReference>
<dbReference type="PROSITE" id="PS50089">
    <property type="entry name" value="ZF_RING_2"/>
    <property type="match status" value="1"/>
</dbReference>
<dbReference type="InterPro" id="IPR021978">
    <property type="entry name" value="PML-like_CC"/>
</dbReference>
<dbReference type="GO" id="GO:0008630">
    <property type="term" value="P:intrinsic apoptotic signaling pathway in response to DNA damage"/>
    <property type="evidence" value="ECO:0007669"/>
    <property type="project" value="TreeGrafter"/>
</dbReference>
<evidence type="ECO:0000259" key="7">
    <source>
        <dbReference type="PROSITE" id="PS50089"/>
    </source>
</evidence>
<dbReference type="CDD" id="cd16579">
    <property type="entry name" value="RING-HC_PML_C-V"/>
    <property type="match status" value="1"/>
</dbReference>
<name>A0A151MAJ2_ALLMI</name>
<evidence type="ECO:0000313" key="9">
    <source>
        <dbReference type="EMBL" id="KYO21546.1"/>
    </source>
</evidence>
<feature type="region of interest" description="Disordered" evidence="6">
    <location>
        <begin position="455"/>
        <end position="568"/>
    </location>
</feature>
<keyword evidence="1" id="KW-0479">Metal-binding</keyword>
<evidence type="ECO:0000313" key="10">
    <source>
        <dbReference type="Proteomes" id="UP000050525"/>
    </source>
</evidence>
<protein>
    <submittedName>
        <fullName evidence="9">Protein PML isoform B</fullName>
    </submittedName>
</protein>
<dbReference type="PROSITE" id="PS00518">
    <property type="entry name" value="ZF_RING_1"/>
    <property type="match status" value="1"/>
</dbReference>
<dbReference type="PROSITE" id="PS50119">
    <property type="entry name" value="ZF_BBOX"/>
    <property type="match status" value="2"/>
</dbReference>
<dbReference type="CDD" id="cd19804">
    <property type="entry name" value="Bbox1_TRIM19_C-V"/>
    <property type="match status" value="1"/>
</dbReference>
<dbReference type="EMBL" id="AKHW03006295">
    <property type="protein sequence ID" value="KYO21546.1"/>
    <property type="molecule type" value="Genomic_DNA"/>
</dbReference>
<dbReference type="GO" id="GO:0045087">
    <property type="term" value="P:innate immune response"/>
    <property type="evidence" value="ECO:0007669"/>
    <property type="project" value="TreeGrafter"/>
</dbReference>
<gene>
    <name evidence="9" type="primary">PML</name>
    <name evidence="9" type="ORF">Y1Q_0001721</name>
</gene>
<dbReference type="Pfam" id="PF12126">
    <property type="entry name" value="PML_CC"/>
    <property type="match status" value="1"/>
</dbReference>
<proteinExistence type="predicted"/>
<dbReference type="Gene3D" id="3.30.40.10">
    <property type="entry name" value="Zinc/RING finger domain, C3HC4 (zinc finger)"/>
    <property type="match status" value="1"/>
</dbReference>
<dbReference type="GeneID" id="102575005"/>
<dbReference type="KEGG" id="amj:102575005"/>
<keyword evidence="2 4" id="KW-0863">Zinc-finger</keyword>
<dbReference type="Proteomes" id="UP000050525">
    <property type="component" value="Unassembled WGS sequence"/>
</dbReference>
<dbReference type="STRING" id="8496.A0A151MAJ2"/>
<dbReference type="PANTHER" id="PTHR25462">
    <property type="entry name" value="BONUS, ISOFORM C-RELATED"/>
    <property type="match status" value="1"/>
</dbReference>
<evidence type="ECO:0000256" key="3">
    <source>
        <dbReference type="ARBA" id="ARBA00022833"/>
    </source>
</evidence>
<dbReference type="GO" id="GO:0044790">
    <property type="term" value="P:suppression of viral release by host"/>
    <property type="evidence" value="ECO:0007669"/>
    <property type="project" value="TreeGrafter"/>
</dbReference>
<evidence type="ECO:0000256" key="6">
    <source>
        <dbReference type="SAM" id="MobiDB-lite"/>
    </source>
</evidence>
<dbReference type="OrthoDB" id="10250935at2759"/>
<organism evidence="9 10">
    <name type="scientific">Alligator mississippiensis</name>
    <name type="common">American alligator</name>
    <dbReference type="NCBI Taxonomy" id="8496"/>
    <lineage>
        <taxon>Eukaryota</taxon>
        <taxon>Metazoa</taxon>
        <taxon>Chordata</taxon>
        <taxon>Craniata</taxon>
        <taxon>Vertebrata</taxon>
        <taxon>Euteleostomi</taxon>
        <taxon>Archelosauria</taxon>
        <taxon>Archosauria</taxon>
        <taxon>Crocodylia</taxon>
        <taxon>Alligatoridae</taxon>
        <taxon>Alligatorinae</taxon>
        <taxon>Alligator</taxon>
    </lineage>
</organism>
<dbReference type="PhylomeDB" id="A0A151MAJ2"/>
<feature type="domain" description="B box-type" evidence="8">
    <location>
        <begin position="137"/>
        <end position="175"/>
    </location>
</feature>
<dbReference type="Pfam" id="PF22586">
    <property type="entry name" value="ANCHR-like_BBOX"/>
    <property type="match status" value="1"/>
</dbReference>
<evidence type="ECO:0000256" key="4">
    <source>
        <dbReference type="PROSITE-ProRule" id="PRU00024"/>
    </source>
</evidence>
<dbReference type="Gene3D" id="3.30.160.60">
    <property type="entry name" value="Classic Zinc Finger"/>
    <property type="match status" value="1"/>
</dbReference>
<feature type="coiled-coil region" evidence="5">
    <location>
        <begin position="243"/>
        <end position="313"/>
    </location>
</feature>
<dbReference type="SMART" id="SM00184">
    <property type="entry name" value="RING"/>
    <property type="match status" value="1"/>
</dbReference>
<evidence type="ECO:0000256" key="1">
    <source>
        <dbReference type="ARBA" id="ARBA00022723"/>
    </source>
</evidence>
<dbReference type="GO" id="GO:0008270">
    <property type="term" value="F:zinc ion binding"/>
    <property type="evidence" value="ECO:0007669"/>
    <property type="project" value="UniProtKB-KW"/>
</dbReference>
<dbReference type="AlphaFoldDB" id="A0A151MAJ2"/>
<dbReference type="eggNOG" id="KOG2177">
    <property type="taxonomic scope" value="Eukaryota"/>
</dbReference>
<dbReference type="PANTHER" id="PTHR25462:SF302">
    <property type="entry name" value="PROTEIN PML"/>
    <property type="match status" value="1"/>
</dbReference>
<feature type="domain" description="RING-type" evidence="7">
    <location>
        <begin position="63"/>
        <end position="100"/>
    </location>
</feature>
<evidence type="ECO:0000259" key="8">
    <source>
        <dbReference type="PROSITE" id="PS50119"/>
    </source>
</evidence>
<dbReference type="InterPro" id="IPR001841">
    <property type="entry name" value="Znf_RING"/>
</dbReference>
<sequence length="586" mass="66372">METSSSSSSSCRESETGAERFQGETKLFVLAAETSWPPEPERTSLLSCCFPAIMEEEFQFLLCEGCQKESKNPKLLSCLHTLCTDCLQENKPIGQCPICKAPILQARGIPEQDNLLYTSLQWKLNIYKKIVTGIDLVCDCCQEEAQFRCSECQEFFCSKCFENHQWFFKKNSHEIQKVSEVRVGSAAQFLEEERRSSNLYCSSLTHRNQSQITSIYCQGCNRPLCCSCALLDNEHTKLYCDIEKEIQRRQEELRSMSEELKQKKNCYESAYNSLQSKADQMDQVWKETQELILEKVEEMVKLIRDKGEELLKRAEKQHHEGHQDLKGKVQHTKAMLMKMEAGQQLVEKMHLYASDQEVMDMHPFIKKSLEELQKQPPLTTAIKIQVGDFSECKAELQALVEQVTGKRDAASCDAQAAVATEMSAANNTEEAFIQPRMQAIPLPLFTITLGEPQTGVVPSITSPGKRKINQVEKDSQTSSPKVLKLESEDKWLESMPRKLDQDLPERDPTPGPSSSTLKRNCRERSTTKIDGFPSSSEHAYSEPGDQEAASIIISSSEDTDDDTVDTSDYNSLVTHTAWSLENKKSP</sequence>
<keyword evidence="3" id="KW-0862">Zinc</keyword>
<keyword evidence="5" id="KW-0175">Coiled coil</keyword>
<evidence type="ECO:0000256" key="2">
    <source>
        <dbReference type="ARBA" id="ARBA00022771"/>
    </source>
</evidence>
<dbReference type="GO" id="GO:0005654">
    <property type="term" value="C:nucleoplasm"/>
    <property type="evidence" value="ECO:0007669"/>
    <property type="project" value="TreeGrafter"/>
</dbReference>
<reference evidence="9 10" key="1">
    <citation type="journal article" date="2012" name="Genome Biol.">
        <title>Sequencing three crocodilian genomes to illuminate the evolution of archosaurs and amniotes.</title>
        <authorList>
            <person name="St John J.A."/>
            <person name="Braun E.L."/>
            <person name="Isberg S.R."/>
            <person name="Miles L.G."/>
            <person name="Chong A.Y."/>
            <person name="Gongora J."/>
            <person name="Dalzell P."/>
            <person name="Moran C."/>
            <person name="Bed'hom B."/>
            <person name="Abzhanov A."/>
            <person name="Burgess S.C."/>
            <person name="Cooksey A.M."/>
            <person name="Castoe T.A."/>
            <person name="Crawford N.G."/>
            <person name="Densmore L.D."/>
            <person name="Drew J.C."/>
            <person name="Edwards S.V."/>
            <person name="Faircloth B.C."/>
            <person name="Fujita M.K."/>
            <person name="Greenwold M.J."/>
            <person name="Hoffmann F.G."/>
            <person name="Howard J.M."/>
            <person name="Iguchi T."/>
            <person name="Janes D.E."/>
            <person name="Khan S.Y."/>
            <person name="Kohno S."/>
            <person name="de Koning A.J."/>
            <person name="Lance S.L."/>
            <person name="McCarthy F.M."/>
            <person name="McCormack J.E."/>
            <person name="Merchant M.E."/>
            <person name="Peterson D.G."/>
            <person name="Pollock D.D."/>
            <person name="Pourmand N."/>
            <person name="Raney B.J."/>
            <person name="Roessler K.A."/>
            <person name="Sanford J.R."/>
            <person name="Sawyer R.H."/>
            <person name="Schmidt C.J."/>
            <person name="Triplett E.W."/>
            <person name="Tuberville T.D."/>
            <person name="Venegas-Anaya M."/>
            <person name="Howard J.T."/>
            <person name="Jarvis E.D."/>
            <person name="Guillette L.J.Jr."/>
            <person name="Glenn T.C."/>
            <person name="Green R.E."/>
            <person name="Ray D.A."/>
        </authorList>
    </citation>
    <scope>NUCLEOTIDE SEQUENCE [LARGE SCALE GENOMIC DNA]</scope>
    <source>
        <strain evidence="9">KSC_2009_1</strain>
    </source>
</reference>
<feature type="compositionally biased region" description="Basic and acidic residues" evidence="6">
    <location>
        <begin position="483"/>
        <end position="508"/>
    </location>
</feature>
<accession>A0A151MAJ2</accession>
<keyword evidence="10" id="KW-1185">Reference proteome</keyword>
<feature type="domain" description="B box-type" evidence="8">
    <location>
        <begin position="196"/>
        <end position="235"/>
    </location>
</feature>
<dbReference type="InterPro" id="IPR017907">
    <property type="entry name" value="Znf_RING_CS"/>
</dbReference>